<protein>
    <submittedName>
        <fullName evidence="1">Uncharacterized protein</fullName>
    </submittedName>
</protein>
<reference evidence="1" key="1">
    <citation type="submission" date="2022-04" db="EMBL/GenBank/DDBJ databases">
        <title>Jade perch genome.</title>
        <authorList>
            <person name="Chao B."/>
        </authorList>
    </citation>
    <scope>NUCLEOTIDE SEQUENCE</scope>
    <source>
        <strain evidence="1">CB-2022</strain>
    </source>
</reference>
<evidence type="ECO:0000313" key="2">
    <source>
        <dbReference type="Proteomes" id="UP000831701"/>
    </source>
</evidence>
<organism evidence="1 2">
    <name type="scientific">Scortum barcoo</name>
    <name type="common">barcoo grunter</name>
    <dbReference type="NCBI Taxonomy" id="214431"/>
    <lineage>
        <taxon>Eukaryota</taxon>
        <taxon>Metazoa</taxon>
        <taxon>Chordata</taxon>
        <taxon>Craniata</taxon>
        <taxon>Vertebrata</taxon>
        <taxon>Euteleostomi</taxon>
        <taxon>Actinopterygii</taxon>
        <taxon>Neopterygii</taxon>
        <taxon>Teleostei</taxon>
        <taxon>Neoteleostei</taxon>
        <taxon>Acanthomorphata</taxon>
        <taxon>Eupercaria</taxon>
        <taxon>Centrarchiformes</taxon>
        <taxon>Terapontoidei</taxon>
        <taxon>Terapontidae</taxon>
        <taxon>Scortum</taxon>
    </lineage>
</organism>
<keyword evidence="2" id="KW-1185">Reference proteome</keyword>
<feature type="non-terminal residue" evidence="1">
    <location>
        <position position="1"/>
    </location>
</feature>
<evidence type="ECO:0000313" key="1">
    <source>
        <dbReference type="EMBL" id="KAI3359522.1"/>
    </source>
</evidence>
<gene>
    <name evidence="1" type="ORF">L3Q82_013922</name>
</gene>
<dbReference type="Proteomes" id="UP000831701">
    <property type="component" value="Chromosome 17"/>
</dbReference>
<sequence length="1023" mass="112594">KRTDKERKRESKGMLTYPSDPLPQIVCPMEEDAIPPNSFCSAPPHREPPPPLLPLSSITPRFKCHRPSSQKLKARPDTRIKMRSVFIFPPSLTVCLHALGSDLHAVRLSACNLFVEQLYCMSVCINIGDPKNQKTPLKKPAAEDVAEQFADDSEQNPDAAKSNMDACGGLAVGHAVENTSAPKGWVIGPLFQSLKSKMASFTEIVMSPVKLFRANSPPPSMDHPDELGECELQANDIELSEPSDLFNPVAQIENGNQETKVNQQRLGEVEGAQKTVALKYSKRLAFDSELSTRSSEGTDECSITPKEMNSPDSVPLHHSPSPCVASEEVSEYVGSFIKSSILPQPSVNVSASHESDLKMHKAVEGQKGKLAVRGRPQPRRCMGTRSEAKKVTSKTLTSEVTMDESSEVVDEQPDGDDDVDDGREIGSCQTLGNILNGGANGRTLRPSLDSQQLNPETFPAAGLGKSTSRNINKKPLKRKSPNQANQSNPESGSSESASASSALSVEPFELTSTDFNASEHVEKQESRKLAMNQPSKRPKKGFRGAVKPSASGPESPLDCSVQLNKDDSHFLDGKEKNSISQEECFPKDAEAGNHSSVFRLRSSARGANVRPRRDKQKRKCRVLQRRTRKGDEETNSVTMDDADLATAGRSSENSLSKRLLRSYSCPEIPSFRPLEAPWTSSLHSLHHSRIHTHHHHQPPHTPFPSHVHKSLRRARRHTVCSVEVEREIAPLCLRKEVYPSRRSFPYDTTTQHLSPTLALSPSTSLSALASSFLSSPLAFLSKKADSRGGATSPSTSTHVSSPTSSSSSIFSLSPSTWRLPGFLPRSDSSSAASDCGSSGIPLECEIERRQQSEEEDDGEDTSSSSQEFEDVGLREEKALSDSEIKVVQKHEERGKVSSIRIRKTLPKPQNNLTPMGLPKPIRLKKKEFSLEEIYTNKNFSKPPESRLETIFEVPLNRRNGSESWFGQRRLKRFLEFLEVGEARKPKKPLVGFAKAGNSSSRTRRGCFPKDEPSLCVQDVDSLL</sequence>
<name>A0ACB8VV80_9TELE</name>
<comment type="caution">
    <text evidence="1">The sequence shown here is derived from an EMBL/GenBank/DDBJ whole genome shotgun (WGS) entry which is preliminary data.</text>
</comment>
<dbReference type="EMBL" id="CM041547">
    <property type="protein sequence ID" value="KAI3359522.1"/>
    <property type="molecule type" value="Genomic_DNA"/>
</dbReference>
<proteinExistence type="predicted"/>
<accession>A0ACB8VV80</accession>